<evidence type="ECO:0000259" key="2">
    <source>
        <dbReference type="Pfam" id="PF10637"/>
    </source>
</evidence>
<accession>A0A8E2JN53</accession>
<keyword evidence="4" id="KW-1185">Reference proteome</keyword>
<feature type="region of interest" description="Disordered" evidence="1">
    <location>
        <begin position="44"/>
        <end position="72"/>
    </location>
</feature>
<feature type="domain" description="Oxoglutarate/iron-dependent oxygenase C-terminal degradation" evidence="2">
    <location>
        <begin position="2"/>
        <end position="47"/>
    </location>
</feature>
<proteinExistence type="predicted"/>
<dbReference type="GO" id="GO:0031418">
    <property type="term" value="F:L-ascorbic acid binding"/>
    <property type="evidence" value="ECO:0007669"/>
    <property type="project" value="InterPro"/>
</dbReference>
<sequence>MPAGWNGLSVVLRDRGVLRFVKYVSRAARGDRWDVCAEFGVEFWEEEGDEEDGEEDDSEDGDEEEDEDDDEY</sequence>
<protein>
    <recommendedName>
        <fullName evidence="2">Oxoglutarate/iron-dependent oxygenase C-terminal degradation domain-containing protein</fullName>
    </recommendedName>
</protein>
<dbReference type="Gene3D" id="3.60.130.20">
    <property type="entry name" value="Oxoglutarate/iron-dependent oxygenase, C-terminal degradation domain"/>
    <property type="match status" value="1"/>
</dbReference>
<dbReference type="InterPro" id="IPR043044">
    <property type="entry name" value="TPA1/Ofd1_C"/>
</dbReference>
<dbReference type="GO" id="GO:0005506">
    <property type="term" value="F:iron ion binding"/>
    <property type="evidence" value="ECO:0007669"/>
    <property type="project" value="InterPro"/>
</dbReference>
<evidence type="ECO:0000313" key="3">
    <source>
        <dbReference type="EMBL" id="OCL03212.1"/>
    </source>
</evidence>
<organism evidence="3 4">
    <name type="scientific">Glonium stellatum</name>
    <dbReference type="NCBI Taxonomy" id="574774"/>
    <lineage>
        <taxon>Eukaryota</taxon>
        <taxon>Fungi</taxon>
        <taxon>Dikarya</taxon>
        <taxon>Ascomycota</taxon>
        <taxon>Pezizomycotina</taxon>
        <taxon>Dothideomycetes</taxon>
        <taxon>Pleosporomycetidae</taxon>
        <taxon>Gloniales</taxon>
        <taxon>Gloniaceae</taxon>
        <taxon>Glonium</taxon>
    </lineage>
</organism>
<evidence type="ECO:0000256" key="1">
    <source>
        <dbReference type="SAM" id="MobiDB-lite"/>
    </source>
</evidence>
<dbReference type="OrthoDB" id="430522at2759"/>
<name>A0A8E2JN53_9PEZI</name>
<dbReference type="GO" id="GO:0016706">
    <property type="term" value="F:2-oxoglutarate-dependent dioxygenase activity"/>
    <property type="evidence" value="ECO:0007669"/>
    <property type="project" value="InterPro"/>
</dbReference>
<evidence type="ECO:0000313" key="4">
    <source>
        <dbReference type="Proteomes" id="UP000250140"/>
    </source>
</evidence>
<dbReference type="InterPro" id="IPR019601">
    <property type="entry name" value="Oxoglutarate/Fe-dep_Oase_C"/>
</dbReference>
<dbReference type="EMBL" id="KV750787">
    <property type="protein sequence ID" value="OCL03212.1"/>
    <property type="molecule type" value="Genomic_DNA"/>
</dbReference>
<reference evidence="3 4" key="1">
    <citation type="journal article" date="2016" name="Nat. Commun.">
        <title>Ectomycorrhizal ecology is imprinted in the genome of the dominant symbiotic fungus Cenococcum geophilum.</title>
        <authorList>
            <consortium name="DOE Joint Genome Institute"/>
            <person name="Peter M."/>
            <person name="Kohler A."/>
            <person name="Ohm R.A."/>
            <person name="Kuo A."/>
            <person name="Krutzmann J."/>
            <person name="Morin E."/>
            <person name="Arend M."/>
            <person name="Barry K.W."/>
            <person name="Binder M."/>
            <person name="Choi C."/>
            <person name="Clum A."/>
            <person name="Copeland A."/>
            <person name="Grisel N."/>
            <person name="Haridas S."/>
            <person name="Kipfer T."/>
            <person name="LaButti K."/>
            <person name="Lindquist E."/>
            <person name="Lipzen A."/>
            <person name="Maire R."/>
            <person name="Meier B."/>
            <person name="Mihaltcheva S."/>
            <person name="Molinier V."/>
            <person name="Murat C."/>
            <person name="Poggeler S."/>
            <person name="Quandt C.A."/>
            <person name="Sperisen C."/>
            <person name="Tritt A."/>
            <person name="Tisserant E."/>
            <person name="Crous P.W."/>
            <person name="Henrissat B."/>
            <person name="Nehls U."/>
            <person name="Egli S."/>
            <person name="Spatafora J.W."/>
            <person name="Grigoriev I.V."/>
            <person name="Martin F.M."/>
        </authorList>
    </citation>
    <scope>NUCLEOTIDE SEQUENCE [LARGE SCALE GENOMIC DNA]</scope>
    <source>
        <strain evidence="3 4">CBS 207.34</strain>
    </source>
</reference>
<dbReference type="Pfam" id="PF10637">
    <property type="entry name" value="Ofd1_CTDD"/>
    <property type="match status" value="1"/>
</dbReference>
<dbReference type="AlphaFoldDB" id="A0A8E2JN53"/>
<gene>
    <name evidence="3" type="ORF">AOQ84DRAFT_156894</name>
</gene>
<dbReference type="Proteomes" id="UP000250140">
    <property type="component" value="Unassembled WGS sequence"/>
</dbReference>